<dbReference type="InterPro" id="IPR002553">
    <property type="entry name" value="Clathrin/coatomer_adapt-like_N"/>
</dbReference>
<evidence type="ECO:0000313" key="9">
    <source>
        <dbReference type="EMBL" id="KAK3273891.1"/>
    </source>
</evidence>
<comment type="function">
    <text evidence="6">Subunit of clathrin-associated adaptor protein complex that plays a role in protein sorting in the late-Golgi/trans-Golgi network (TGN) and/or endosomes. The AP complexes mediate both the recruitment of clathrin to membranes and the recognition of sorting signals within the cytosolic tails of transmembrane cargo molecules.</text>
</comment>
<dbReference type="InterPro" id="IPR016024">
    <property type="entry name" value="ARM-type_fold"/>
</dbReference>
<protein>
    <recommendedName>
        <fullName evidence="6">Beta-adaptin-like protein</fullName>
    </recommendedName>
</protein>
<dbReference type="PIRSF" id="PIRSF002291">
    <property type="entry name" value="AP_complex_beta"/>
    <property type="match status" value="1"/>
</dbReference>
<feature type="domain" description="Clathrin/coatomer adaptor adaptin-like N-terminal" evidence="8">
    <location>
        <begin position="23"/>
        <end position="524"/>
    </location>
</feature>
<dbReference type="GO" id="GO:0030276">
    <property type="term" value="F:clathrin binding"/>
    <property type="evidence" value="ECO:0007669"/>
    <property type="project" value="InterPro"/>
</dbReference>
<keyword evidence="10" id="KW-1185">Reference proteome</keyword>
<evidence type="ECO:0000313" key="10">
    <source>
        <dbReference type="Proteomes" id="UP001190700"/>
    </source>
</evidence>
<evidence type="ECO:0000259" key="8">
    <source>
        <dbReference type="Pfam" id="PF01602"/>
    </source>
</evidence>
<dbReference type="InterPro" id="IPR016342">
    <property type="entry name" value="AP_complex_bsu_1_2_4"/>
</dbReference>
<keyword evidence="4 6" id="KW-0653">Protein transport</keyword>
<dbReference type="InterPro" id="IPR026739">
    <property type="entry name" value="AP_beta"/>
</dbReference>
<dbReference type="GO" id="GO:0006886">
    <property type="term" value="P:intracellular protein transport"/>
    <property type="evidence" value="ECO:0007669"/>
    <property type="project" value="InterPro"/>
</dbReference>
<organism evidence="9 10">
    <name type="scientific">Cymbomonas tetramitiformis</name>
    <dbReference type="NCBI Taxonomy" id="36881"/>
    <lineage>
        <taxon>Eukaryota</taxon>
        <taxon>Viridiplantae</taxon>
        <taxon>Chlorophyta</taxon>
        <taxon>Pyramimonadophyceae</taxon>
        <taxon>Pyramimonadales</taxon>
        <taxon>Pyramimonadaceae</taxon>
        <taxon>Cymbomonas</taxon>
    </lineage>
</organism>
<evidence type="ECO:0000256" key="4">
    <source>
        <dbReference type="ARBA" id="ARBA00022927"/>
    </source>
</evidence>
<keyword evidence="3 6" id="KW-0813">Transport</keyword>
<dbReference type="Pfam" id="PF01602">
    <property type="entry name" value="Adaptin_N"/>
    <property type="match status" value="1"/>
</dbReference>
<dbReference type="GO" id="GO:0012505">
    <property type="term" value="C:endomembrane system"/>
    <property type="evidence" value="ECO:0007669"/>
    <property type="project" value="UniProtKB-SubCell"/>
</dbReference>
<comment type="subcellular location">
    <subcellularLocation>
        <location evidence="1">Endomembrane system</location>
    </subcellularLocation>
</comment>
<dbReference type="InterPro" id="IPR011989">
    <property type="entry name" value="ARM-like"/>
</dbReference>
<comment type="similarity">
    <text evidence="2 6">Belongs to the adaptor complexes large subunit family.</text>
</comment>
<accession>A0AAE0GAH6</accession>
<evidence type="ECO:0000256" key="2">
    <source>
        <dbReference type="ARBA" id="ARBA00006613"/>
    </source>
</evidence>
<dbReference type="SUPFAM" id="SSF48371">
    <property type="entry name" value="ARM repeat"/>
    <property type="match status" value="1"/>
</dbReference>
<dbReference type="FunFam" id="1.25.10.10:FF:000113">
    <property type="entry name" value="Beta-adaptin-like protein A"/>
    <property type="match status" value="1"/>
</dbReference>
<evidence type="ECO:0000256" key="7">
    <source>
        <dbReference type="SAM" id="MobiDB-lite"/>
    </source>
</evidence>
<feature type="region of interest" description="Disordered" evidence="7">
    <location>
        <begin position="581"/>
        <end position="606"/>
    </location>
</feature>
<sequence>MGDKKGNELGDLKTQLRNLAGSQLKENTQAKRDLFKKIISYMTISIDVAPLFSEMIMATTTTDIATKKMLYHYITHHANSNPELALLCINTLQKDCCDVDPTIRGLALRSLSSLRVSNLLEYVTEPIQRGLQDKHPYVRRTAVLGLAKLNAMNPEMVSDLDIMGSVRAMVLNDPDAQVSANALTVLTEVEGYEALAVESFVTPILKRLKSYNEWSLALVLEVLARYKVTKSSEIYDIMQNLEDRLQHANSAVVLATVRVFLLLTLPLPEVHQQVYERIKAPLLTLISSAINEIAYPVVAHLHLLVLRAPILFATDFKYFYCKYNDPSYIKKLKLEMLTAVADSNNMYDIVTELSEYVADVDVPIARSSVHAVGQIALEAPDSDNIVERLLLFLELGQEHITAETLIMMKDLLRKCPQHKPAITQALSFVNHSVVQEPAAKAAMVWLIGELSTEDPYVLEDLIETFADEESPDVRLELLTACVKHFFLRPPETQKLLGAALAAGCRDSHVAVHDRAIMYYRLLKHDVRKAQLIICPETVSVSTFTETHSSDEIEQLFQQFNSLSVLYRHPGFAFASPEASPVTVAGPAEDRTPAPAAVQEAPAQPPVQPAMEADLLGDLLRNDPPADTDASGRVQRAPVRLESPSKGRICATCALAAVAHPHLLPHDSRMTIHHELPGGVFLAYSRPAAAVPHASDCQHRCFRWPDAV</sequence>
<proteinExistence type="inferred from homology"/>
<reference evidence="9 10" key="1">
    <citation type="journal article" date="2015" name="Genome Biol. Evol.">
        <title>Comparative Genomics of a Bacterivorous Green Alga Reveals Evolutionary Causalities and Consequences of Phago-Mixotrophic Mode of Nutrition.</title>
        <authorList>
            <person name="Burns J.A."/>
            <person name="Paasch A."/>
            <person name="Narechania A."/>
            <person name="Kim E."/>
        </authorList>
    </citation>
    <scope>NUCLEOTIDE SEQUENCE [LARGE SCALE GENOMIC DNA]</scope>
    <source>
        <strain evidence="9 10">PLY_AMNH</strain>
    </source>
</reference>
<comment type="subunit">
    <text evidence="6">Adaptor protein complexes are heterotetramers composed of two large adaptins (beta-type subunit and alpha-type or delta-type or epsilon-type or gamma-type subunit), a medium adaptin (mu-type subunit) and a small adaptin (sigma-type subunit).</text>
</comment>
<name>A0AAE0GAH6_9CHLO</name>
<dbReference type="Gene3D" id="1.25.10.10">
    <property type="entry name" value="Leucine-rich Repeat Variant"/>
    <property type="match status" value="1"/>
</dbReference>
<evidence type="ECO:0000256" key="3">
    <source>
        <dbReference type="ARBA" id="ARBA00022448"/>
    </source>
</evidence>
<feature type="compositionally biased region" description="Low complexity" evidence="7">
    <location>
        <begin position="592"/>
        <end position="601"/>
    </location>
</feature>
<dbReference type="PANTHER" id="PTHR11134">
    <property type="entry name" value="ADAPTOR COMPLEX SUBUNIT BETA FAMILY MEMBER"/>
    <property type="match status" value="1"/>
</dbReference>
<dbReference type="Proteomes" id="UP001190700">
    <property type="component" value="Unassembled WGS sequence"/>
</dbReference>
<dbReference type="GO" id="GO:0030117">
    <property type="term" value="C:membrane coat"/>
    <property type="evidence" value="ECO:0007669"/>
    <property type="project" value="InterPro"/>
</dbReference>
<dbReference type="EMBL" id="LGRX02008144">
    <property type="protein sequence ID" value="KAK3273891.1"/>
    <property type="molecule type" value="Genomic_DNA"/>
</dbReference>
<gene>
    <name evidence="9" type="ORF">CYMTET_17895</name>
</gene>
<dbReference type="AlphaFoldDB" id="A0AAE0GAH6"/>
<dbReference type="GO" id="GO:0016192">
    <property type="term" value="P:vesicle-mediated transport"/>
    <property type="evidence" value="ECO:0007669"/>
    <property type="project" value="InterPro"/>
</dbReference>
<evidence type="ECO:0000256" key="1">
    <source>
        <dbReference type="ARBA" id="ARBA00004308"/>
    </source>
</evidence>
<evidence type="ECO:0000256" key="6">
    <source>
        <dbReference type="PIRNR" id="PIRNR002291"/>
    </source>
</evidence>
<comment type="caution">
    <text evidence="9">The sequence shown here is derived from an EMBL/GenBank/DDBJ whole genome shotgun (WGS) entry which is preliminary data.</text>
</comment>
<evidence type="ECO:0000256" key="5">
    <source>
        <dbReference type="ARBA" id="ARBA00023136"/>
    </source>
</evidence>
<keyword evidence="5 6" id="KW-0472">Membrane</keyword>